<evidence type="ECO:0000313" key="5">
    <source>
        <dbReference type="EMBL" id="HIV73540.1"/>
    </source>
</evidence>
<dbReference type="InterPro" id="IPR036388">
    <property type="entry name" value="WH-like_DNA-bd_sf"/>
</dbReference>
<dbReference type="GO" id="GO:0045892">
    <property type="term" value="P:negative regulation of DNA-templated transcription"/>
    <property type="evidence" value="ECO:0007669"/>
    <property type="project" value="TreeGrafter"/>
</dbReference>
<dbReference type="PROSITE" id="PS50949">
    <property type="entry name" value="HTH_GNTR"/>
    <property type="match status" value="1"/>
</dbReference>
<dbReference type="GO" id="GO:0003700">
    <property type="term" value="F:DNA-binding transcription factor activity"/>
    <property type="evidence" value="ECO:0007669"/>
    <property type="project" value="InterPro"/>
</dbReference>
<dbReference type="Pfam" id="PF00392">
    <property type="entry name" value="GntR"/>
    <property type="match status" value="1"/>
</dbReference>
<evidence type="ECO:0000313" key="6">
    <source>
        <dbReference type="Proteomes" id="UP000823937"/>
    </source>
</evidence>
<organism evidence="5 6">
    <name type="scientific">Candidatus Pseudogracilibacillus intestinigallinarum</name>
    <dbReference type="NCBI Taxonomy" id="2838742"/>
    <lineage>
        <taxon>Bacteria</taxon>
        <taxon>Bacillati</taxon>
        <taxon>Bacillota</taxon>
        <taxon>Bacilli</taxon>
        <taxon>Bacillales</taxon>
        <taxon>Bacillaceae</taxon>
        <taxon>Pseudogracilibacillus</taxon>
    </lineage>
</organism>
<dbReference type="InterPro" id="IPR028978">
    <property type="entry name" value="Chorismate_lyase_/UTRA_dom_sf"/>
</dbReference>
<dbReference type="InterPro" id="IPR011663">
    <property type="entry name" value="UTRA"/>
</dbReference>
<dbReference type="InterPro" id="IPR000524">
    <property type="entry name" value="Tscrpt_reg_HTH_GntR"/>
</dbReference>
<dbReference type="GO" id="GO:0003677">
    <property type="term" value="F:DNA binding"/>
    <property type="evidence" value="ECO:0007669"/>
    <property type="project" value="UniProtKB-KW"/>
</dbReference>
<reference evidence="5" key="2">
    <citation type="submission" date="2021-04" db="EMBL/GenBank/DDBJ databases">
        <authorList>
            <person name="Gilroy R."/>
        </authorList>
    </citation>
    <scope>NUCLEOTIDE SEQUENCE</scope>
    <source>
        <strain evidence="5">CHK169-2315</strain>
    </source>
</reference>
<dbReference type="PRINTS" id="PR00035">
    <property type="entry name" value="HTHGNTR"/>
</dbReference>
<dbReference type="InterPro" id="IPR036390">
    <property type="entry name" value="WH_DNA-bd_sf"/>
</dbReference>
<dbReference type="EMBL" id="DXHX01000009">
    <property type="protein sequence ID" value="HIV73540.1"/>
    <property type="molecule type" value="Genomic_DNA"/>
</dbReference>
<dbReference type="SMART" id="SM00345">
    <property type="entry name" value="HTH_GNTR"/>
    <property type="match status" value="1"/>
</dbReference>
<gene>
    <name evidence="5" type="ORF">H9895_00485</name>
</gene>
<dbReference type="SUPFAM" id="SSF46785">
    <property type="entry name" value="Winged helix' DNA-binding domain"/>
    <property type="match status" value="1"/>
</dbReference>
<keyword evidence="2" id="KW-0238">DNA-binding</keyword>
<dbReference type="PANTHER" id="PTHR44846">
    <property type="entry name" value="MANNOSYL-D-GLYCERATE TRANSPORT/METABOLISM SYSTEM REPRESSOR MNGR-RELATED"/>
    <property type="match status" value="1"/>
</dbReference>
<dbReference type="Gene3D" id="3.40.1410.10">
    <property type="entry name" value="Chorismate lyase-like"/>
    <property type="match status" value="1"/>
</dbReference>
<dbReference type="AlphaFoldDB" id="A0A9D1TIW1"/>
<dbReference type="PANTHER" id="PTHR44846:SF1">
    <property type="entry name" value="MANNOSYL-D-GLYCERATE TRANSPORT_METABOLISM SYSTEM REPRESSOR MNGR-RELATED"/>
    <property type="match status" value="1"/>
</dbReference>
<proteinExistence type="predicted"/>
<evidence type="ECO:0000259" key="4">
    <source>
        <dbReference type="PROSITE" id="PS50949"/>
    </source>
</evidence>
<evidence type="ECO:0000256" key="2">
    <source>
        <dbReference type="ARBA" id="ARBA00023125"/>
    </source>
</evidence>
<sequence length="244" mass="28229">MKESTIVEKDSYIPLHVQLKENIEQQILDGNYEGRIPSERELMKQYDVSRSTVREAINALVREGVLVKKHGKGTYVSIKPLDSWLGQLSSTTEVIHHLGMEPGAKLIEFKKIKAVDHIKEIMGDNEVYYLKRIRLANNIPIGIEQQYYPTYIGEQLSTYDLNEITLYDVIQNELGIPFSEANQKINCGPIPKKDLEYLQVDETVCILKAERIIKGQDQSIIEYEEAYYRSDLYYFEISQSRKFG</sequence>
<dbReference type="Proteomes" id="UP000823937">
    <property type="component" value="Unassembled WGS sequence"/>
</dbReference>
<protein>
    <submittedName>
        <fullName evidence="5">GntR family transcriptional regulator</fullName>
    </submittedName>
</protein>
<dbReference type="Gene3D" id="1.10.10.10">
    <property type="entry name" value="Winged helix-like DNA-binding domain superfamily/Winged helix DNA-binding domain"/>
    <property type="match status" value="1"/>
</dbReference>
<dbReference type="SMART" id="SM00866">
    <property type="entry name" value="UTRA"/>
    <property type="match status" value="1"/>
</dbReference>
<name>A0A9D1TIW1_9BACI</name>
<evidence type="ECO:0000256" key="1">
    <source>
        <dbReference type="ARBA" id="ARBA00023015"/>
    </source>
</evidence>
<keyword evidence="3" id="KW-0804">Transcription</keyword>
<dbReference type="Pfam" id="PF07702">
    <property type="entry name" value="UTRA"/>
    <property type="match status" value="1"/>
</dbReference>
<dbReference type="CDD" id="cd07377">
    <property type="entry name" value="WHTH_GntR"/>
    <property type="match status" value="1"/>
</dbReference>
<keyword evidence="1" id="KW-0805">Transcription regulation</keyword>
<comment type="caution">
    <text evidence="5">The sequence shown here is derived from an EMBL/GenBank/DDBJ whole genome shotgun (WGS) entry which is preliminary data.</text>
</comment>
<feature type="domain" description="HTH gntR-type" evidence="4">
    <location>
        <begin position="13"/>
        <end position="79"/>
    </location>
</feature>
<reference evidence="5" key="1">
    <citation type="journal article" date="2021" name="PeerJ">
        <title>Extensive microbial diversity within the chicken gut microbiome revealed by metagenomics and culture.</title>
        <authorList>
            <person name="Gilroy R."/>
            <person name="Ravi A."/>
            <person name="Getino M."/>
            <person name="Pursley I."/>
            <person name="Horton D.L."/>
            <person name="Alikhan N.F."/>
            <person name="Baker D."/>
            <person name="Gharbi K."/>
            <person name="Hall N."/>
            <person name="Watson M."/>
            <person name="Adriaenssens E.M."/>
            <person name="Foster-Nyarko E."/>
            <person name="Jarju S."/>
            <person name="Secka A."/>
            <person name="Antonio M."/>
            <person name="Oren A."/>
            <person name="Chaudhuri R.R."/>
            <person name="La Ragione R."/>
            <person name="Hildebrand F."/>
            <person name="Pallen M.J."/>
        </authorList>
    </citation>
    <scope>NUCLEOTIDE SEQUENCE</scope>
    <source>
        <strain evidence="5">CHK169-2315</strain>
    </source>
</reference>
<dbReference type="InterPro" id="IPR050679">
    <property type="entry name" value="Bact_HTH_transcr_reg"/>
</dbReference>
<dbReference type="SUPFAM" id="SSF64288">
    <property type="entry name" value="Chorismate lyase-like"/>
    <property type="match status" value="1"/>
</dbReference>
<accession>A0A9D1TIW1</accession>
<evidence type="ECO:0000256" key="3">
    <source>
        <dbReference type="ARBA" id="ARBA00023163"/>
    </source>
</evidence>